<comment type="caution">
    <text evidence="2">The sequence shown here is derived from an EMBL/GenBank/DDBJ whole genome shotgun (WGS) entry which is preliminary data.</text>
</comment>
<evidence type="ECO:0000259" key="1">
    <source>
        <dbReference type="Pfam" id="PF13480"/>
    </source>
</evidence>
<dbReference type="RefSeq" id="WP_283405239.1">
    <property type="nucleotide sequence ID" value="NZ_FXUI01000002.1"/>
</dbReference>
<protein>
    <submittedName>
        <fullName evidence="2">Acetyltransferase (GNAT) domain-containing protein</fullName>
    </submittedName>
</protein>
<feature type="domain" description="BioF2-like acetyltransferase" evidence="1">
    <location>
        <begin position="192"/>
        <end position="331"/>
    </location>
</feature>
<accession>A0ABY1Q215</accession>
<dbReference type="EMBL" id="FXUI01000002">
    <property type="protein sequence ID" value="SMP56745.1"/>
    <property type="molecule type" value="Genomic_DNA"/>
</dbReference>
<dbReference type="Pfam" id="PF13480">
    <property type="entry name" value="Acetyltransf_6"/>
    <property type="match status" value="1"/>
</dbReference>
<gene>
    <name evidence="2" type="ORF">SAMN06296065_102178</name>
</gene>
<organism evidence="2 3">
    <name type="scientific">Novosphingobium panipatense</name>
    <dbReference type="NCBI Taxonomy" id="428991"/>
    <lineage>
        <taxon>Bacteria</taxon>
        <taxon>Pseudomonadati</taxon>
        <taxon>Pseudomonadota</taxon>
        <taxon>Alphaproteobacteria</taxon>
        <taxon>Sphingomonadales</taxon>
        <taxon>Sphingomonadaceae</taxon>
        <taxon>Novosphingobium</taxon>
    </lineage>
</organism>
<dbReference type="SUPFAM" id="SSF55729">
    <property type="entry name" value="Acyl-CoA N-acyltransferases (Nat)"/>
    <property type="match status" value="1"/>
</dbReference>
<reference evidence="2 3" key="1">
    <citation type="submission" date="2017-05" db="EMBL/GenBank/DDBJ databases">
        <authorList>
            <person name="Varghese N."/>
            <person name="Submissions S."/>
        </authorList>
    </citation>
    <scope>NUCLEOTIDE SEQUENCE [LARGE SCALE GENOMIC DNA]</scope>
    <source>
        <strain evidence="2 3">SM16</strain>
    </source>
</reference>
<dbReference type="InterPro" id="IPR016181">
    <property type="entry name" value="Acyl_CoA_acyltransferase"/>
</dbReference>
<evidence type="ECO:0000313" key="2">
    <source>
        <dbReference type="EMBL" id="SMP56745.1"/>
    </source>
</evidence>
<sequence length="380" mass="42550">MGSKVKAEHDCASNGTGRMHCVEWRDMEKCAAEWDSLAARAAEANPFFESWYLLASLRHLPRTRMVKILCFERDGELAGLLPVVRSSRYYRWPLPHISSWLHENCFCGVPLVATGAEQAFWQALLRWTDRNPGGALFLHMRGMVLGGPLHEALGAVATETPRQVEVVHAETRAMLASTLSPEAYLETSLSGKKRKELRRQTSRLAEQGTLRVERRTDAADVGEWCTHFLRLERSGWKGRSGSALASAECTSALFRDSLGAAAARGRLERLSLTLDGRPIAMLATFLTPPGAFSFKTAFDEDFSRFSPGVLLQRENLQILARRDIEWSDSCAAANHPMIDRLWRERRRIGYVSIAIGSALRRAAFRRLVRAETGRSPVKVV</sequence>
<name>A0ABY1Q215_9SPHN</name>
<evidence type="ECO:0000313" key="3">
    <source>
        <dbReference type="Proteomes" id="UP001157910"/>
    </source>
</evidence>
<dbReference type="InterPro" id="IPR038740">
    <property type="entry name" value="BioF2-like_GNAT_dom"/>
</dbReference>
<proteinExistence type="predicted"/>
<dbReference type="Proteomes" id="UP001157910">
    <property type="component" value="Unassembled WGS sequence"/>
</dbReference>
<keyword evidence="3" id="KW-1185">Reference proteome</keyword>